<evidence type="ECO:0000313" key="2">
    <source>
        <dbReference type="EMBL" id="CAG5029767.1"/>
    </source>
</evidence>
<dbReference type="InterPro" id="IPR029526">
    <property type="entry name" value="PGBD"/>
</dbReference>
<name>A0A8S3XK89_PARAO</name>
<feature type="domain" description="PiggyBac transposable element-derived protein" evidence="1">
    <location>
        <begin position="1"/>
        <end position="73"/>
    </location>
</feature>
<dbReference type="PANTHER" id="PTHR46599">
    <property type="entry name" value="PIGGYBAC TRANSPOSABLE ELEMENT-DERIVED PROTEIN 4"/>
    <property type="match status" value="1"/>
</dbReference>
<dbReference type="Proteomes" id="UP000691718">
    <property type="component" value="Unassembled WGS sequence"/>
</dbReference>
<evidence type="ECO:0000313" key="3">
    <source>
        <dbReference type="Proteomes" id="UP000691718"/>
    </source>
</evidence>
<proteinExistence type="predicted"/>
<accession>A0A8S3XK89</accession>
<evidence type="ECO:0000259" key="1">
    <source>
        <dbReference type="Pfam" id="PF13843"/>
    </source>
</evidence>
<gene>
    <name evidence="2" type="ORF">PAPOLLO_LOCUS19314</name>
</gene>
<dbReference type="OrthoDB" id="75807at2759"/>
<keyword evidence="3" id="KW-1185">Reference proteome</keyword>
<protein>
    <submittedName>
        <fullName evidence="2">(apollo) hypothetical protein</fullName>
    </submittedName>
</protein>
<organism evidence="2 3">
    <name type="scientific">Parnassius apollo</name>
    <name type="common">Apollo butterfly</name>
    <name type="synonym">Papilio apollo</name>
    <dbReference type="NCBI Taxonomy" id="110799"/>
    <lineage>
        <taxon>Eukaryota</taxon>
        <taxon>Metazoa</taxon>
        <taxon>Ecdysozoa</taxon>
        <taxon>Arthropoda</taxon>
        <taxon>Hexapoda</taxon>
        <taxon>Insecta</taxon>
        <taxon>Pterygota</taxon>
        <taxon>Neoptera</taxon>
        <taxon>Endopterygota</taxon>
        <taxon>Lepidoptera</taxon>
        <taxon>Glossata</taxon>
        <taxon>Ditrysia</taxon>
        <taxon>Papilionoidea</taxon>
        <taxon>Papilionidae</taxon>
        <taxon>Parnassiinae</taxon>
        <taxon>Parnassini</taxon>
        <taxon>Parnassius</taxon>
        <taxon>Parnassius</taxon>
    </lineage>
</organism>
<reference evidence="2" key="1">
    <citation type="submission" date="2021-04" db="EMBL/GenBank/DDBJ databases">
        <authorList>
            <person name="Tunstrom K."/>
        </authorList>
    </citation>
    <scope>NUCLEOTIDE SEQUENCE</scope>
</reference>
<sequence>MISTYHPDETVVGKKKGRDLVKPVAVLDYNNTMGGVDLKDQKLSACLLERKRCVKWYMKIFKRLLNVSVLNAFILLTESISRRGKPELLHRSFREQLADSLVARHRRSSPQVNPGIDMEDLRLRRDLVHVPELTTGRGNRMNCRICARNGKDKKVHLKCATCDEAMCPGDCWRVWHSLQQLPGRDIKSRKGRRRH</sequence>
<dbReference type="PANTHER" id="PTHR46599:SF3">
    <property type="entry name" value="PIGGYBAC TRANSPOSABLE ELEMENT-DERIVED PROTEIN 4"/>
    <property type="match status" value="1"/>
</dbReference>
<dbReference type="AlphaFoldDB" id="A0A8S3XK89"/>
<dbReference type="EMBL" id="CAJQZP010001207">
    <property type="protein sequence ID" value="CAG5029767.1"/>
    <property type="molecule type" value="Genomic_DNA"/>
</dbReference>
<dbReference type="Pfam" id="PF13843">
    <property type="entry name" value="DDE_Tnp_1_7"/>
    <property type="match status" value="1"/>
</dbReference>
<comment type="caution">
    <text evidence="2">The sequence shown here is derived from an EMBL/GenBank/DDBJ whole genome shotgun (WGS) entry which is preliminary data.</text>
</comment>